<keyword evidence="1" id="KW-0997">Cell inner membrane</keyword>
<feature type="transmembrane region" description="Helical" evidence="3">
    <location>
        <begin position="643"/>
        <end position="663"/>
    </location>
</feature>
<keyword evidence="3" id="KW-0472">Membrane</keyword>
<dbReference type="EMBL" id="CP021358">
    <property type="protein sequence ID" value="ART63644.1"/>
    <property type="molecule type" value="Genomic_DNA"/>
</dbReference>
<dbReference type="NCBIfam" id="TIGR02123">
    <property type="entry name" value="TRAP_fused"/>
    <property type="match status" value="1"/>
</dbReference>
<reference evidence="4 5" key="1">
    <citation type="submission" date="2017-05" db="EMBL/GenBank/DDBJ databases">
        <authorList>
            <person name="Song R."/>
            <person name="Chenine A.L."/>
            <person name="Ruprecht R.M."/>
        </authorList>
    </citation>
    <scope>NUCLEOTIDE SEQUENCE [LARGE SCALE GENOMIC DNA]</scope>
    <source>
        <strain evidence="4">SW32</strain>
    </source>
</reference>
<dbReference type="RefSeq" id="WP_086900801.1">
    <property type="nucleotide sequence ID" value="NZ_CP021358.1"/>
</dbReference>
<keyword evidence="3" id="KW-0812">Transmembrane</keyword>
<evidence type="ECO:0000256" key="2">
    <source>
        <dbReference type="SAM" id="MobiDB-lite"/>
    </source>
</evidence>
<feature type="transmembrane region" description="Helical" evidence="3">
    <location>
        <begin position="87"/>
        <end position="103"/>
    </location>
</feature>
<feature type="transmembrane region" description="Helical" evidence="3">
    <location>
        <begin position="215"/>
        <end position="237"/>
    </location>
</feature>
<keyword evidence="1" id="KW-1003">Cell membrane</keyword>
<accession>A0A240UQ83</accession>
<dbReference type="PANTHER" id="PTHR43849">
    <property type="entry name" value="BLL3936 PROTEIN"/>
    <property type="match status" value="1"/>
</dbReference>
<dbReference type="OrthoDB" id="9759894at2"/>
<evidence type="ECO:0000256" key="3">
    <source>
        <dbReference type="SAM" id="Phobius"/>
    </source>
</evidence>
<feature type="transmembrane region" description="Helical" evidence="3">
    <location>
        <begin position="460"/>
        <end position="477"/>
    </location>
</feature>
<keyword evidence="1" id="KW-0813">Transport</keyword>
<evidence type="ECO:0000313" key="5">
    <source>
        <dbReference type="Proteomes" id="UP000194457"/>
    </source>
</evidence>
<comment type="subcellular location">
    <subcellularLocation>
        <location evidence="1">Cell inner membrane</location>
        <topology evidence="1">Multi-pass membrane protein</topology>
    </subcellularLocation>
</comment>
<feature type="transmembrane region" description="Helical" evidence="3">
    <location>
        <begin position="502"/>
        <end position="526"/>
    </location>
</feature>
<gene>
    <name evidence="4" type="ORF">B9H00_11755</name>
</gene>
<dbReference type="InterPro" id="IPR010656">
    <property type="entry name" value="DctM"/>
</dbReference>
<protein>
    <submittedName>
        <fullName evidence="4">C4-dicarboxylate ABC transporter permease</fullName>
    </submittedName>
</protein>
<sequence>MNTRVDSRNTPDDKHDGAELPGGLAGTQDTAALDPALLEKYDRESAIRHSLPPLFARVVTVIGVLLALFHLYTSTAGPLIDIQQRSIHLYTLLALAFVLYPFTRKGARDRVPIRDVILAVVALGIGVYMILSTQRIILAAGRITDLDMVIGIVAILLVLDATRRVTGWGLTLLATAFLAYGIYARLSFYPELNPNILMAIGRQLMSHLVYITEGLLGSAIAVSASYIILFILFGAFLGKSGLGQLFNDLALAVAGHSRGGPAKVAVIASGFLGSINGSAIANVVTTGAFTIPLMKKTGYKPNFAGAVEAAASVGGQILPPIMGAAAFIMAEVLSVPYTQVMLAGIIPALLFYLGVLIQVHLRALRNGLKGIPRDQLSPVRAVMVERGHLLIPMAVLIWLLADGRAPFFAAFWSIGATVLICGTRRVVIGLSLILLALIFQPQLEGLIVGRGIPDVGIDRLWLLAVIAVPVMVNALRARKGIVAETMTARDCVDAMEGGIRNAIPVAVACGAVGIIVGVATLTGIALEAADAVVALGSQIPSPMIQLMVTLLLTMLASIVLGMGLPSIPTYIITSTMAAPILLNLPLFRELSGSNDTAVFVAHMFVFYFGIFANLTPPVALAAYAGAGISGGSPNATGFQAMKLAIAGFVVPFMFVFAHEMLMIDSTIANIAMVLVTSVAGVTLLAVAAEGYLWTKVNMIMRLLSLVGALMLIFPGIWTDIAGAAIAVVVFVTNRALAAKDRVGASGSPA</sequence>
<dbReference type="PANTHER" id="PTHR43849:SF2">
    <property type="entry name" value="BLL3936 PROTEIN"/>
    <property type="match status" value="1"/>
</dbReference>
<evidence type="ECO:0000256" key="1">
    <source>
        <dbReference type="RuleBase" id="RU369079"/>
    </source>
</evidence>
<feature type="transmembrane region" description="Helical" evidence="3">
    <location>
        <begin position="670"/>
        <end position="693"/>
    </location>
</feature>
<feature type="compositionally biased region" description="Basic and acidic residues" evidence="2">
    <location>
        <begin position="1"/>
        <end position="18"/>
    </location>
</feature>
<comment type="function">
    <text evidence="1">Part of the tripartite ATP-independent periplasmic (TRAP) transport system.</text>
</comment>
<keyword evidence="3" id="KW-1133">Transmembrane helix</keyword>
<dbReference type="Pfam" id="PF06808">
    <property type="entry name" value="DctM"/>
    <property type="match status" value="2"/>
</dbReference>
<proteinExistence type="predicted"/>
<dbReference type="Proteomes" id="UP000194457">
    <property type="component" value="Chromosome"/>
</dbReference>
<feature type="region of interest" description="Disordered" evidence="2">
    <location>
        <begin position="1"/>
        <end position="28"/>
    </location>
</feature>
<feature type="transmembrane region" description="Helical" evidence="3">
    <location>
        <begin position="303"/>
        <end position="328"/>
    </location>
</feature>
<feature type="transmembrane region" description="Helical" evidence="3">
    <location>
        <begin position="382"/>
        <end position="401"/>
    </location>
</feature>
<dbReference type="KEGG" id="kma:B9H00_11755"/>
<evidence type="ECO:0000313" key="4">
    <source>
        <dbReference type="EMBL" id="ART63644.1"/>
    </source>
</evidence>
<organism evidence="4 5">
    <name type="scientific">Kushneria marisflavi</name>
    <dbReference type="NCBI Taxonomy" id="157779"/>
    <lineage>
        <taxon>Bacteria</taxon>
        <taxon>Pseudomonadati</taxon>
        <taxon>Pseudomonadota</taxon>
        <taxon>Gammaproteobacteria</taxon>
        <taxon>Oceanospirillales</taxon>
        <taxon>Halomonadaceae</taxon>
        <taxon>Kushneria</taxon>
    </lineage>
</organism>
<name>A0A240UQ83_9GAMM</name>
<feature type="transmembrane region" description="Helical" evidence="3">
    <location>
        <begin position="546"/>
        <end position="564"/>
    </location>
</feature>
<feature type="transmembrane region" description="Helical" evidence="3">
    <location>
        <begin position="54"/>
        <end position="72"/>
    </location>
</feature>
<dbReference type="GO" id="GO:0005886">
    <property type="term" value="C:plasma membrane"/>
    <property type="evidence" value="ECO:0007669"/>
    <property type="project" value="UniProtKB-SubCell"/>
</dbReference>
<feature type="transmembrane region" description="Helical" evidence="3">
    <location>
        <begin position="705"/>
        <end position="731"/>
    </location>
</feature>
<dbReference type="GO" id="GO:0022857">
    <property type="term" value="F:transmembrane transporter activity"/>
    <property type="evidence" value="ECO:0007669"/>
    <property type="project" value="UniProtKB-UniRule"/>
</dbReference>
<dbReference type="InterPro" id="IPR011853">
    <property type="entry name" value="TRAP_DctM-Dct_fused"/>
</dbReference>
<keyword evidence="5" id="KW-1185">Reference proteome</keyword>
<feature type="transmembrane region" description="Helical" evidence="3">
    <location>
        <begin position="340"/>
        <end position="361"/>
    </location>
</feature>
<dbReference type="AlphaFoldDB" id="A0A240UQ83"/>
<feature type="transmembrane region" description="Helical" evidence="3">
    <location>
        <begin position="115"/>
        <end position="131"/>
    </location>
</feature>
<feature type="transmembrane region" description="Helical" evidence="3">
    <location>
        <begin position="407"/>
        <end position="439"/>
    </location>
</feature>
<feature type="transmembrane region" description="Helical" evidence="3">
    <location>
        <begin position="165"/>
        <end position="183"/>
    </location>
</feature>
<feature type="transmembrane region" description="Helical" evidence="3">
    <location>
        <begin position="599"/>
        <end position="623"/>
    </location>
</feature>